<keyword evidence="1" id="KW-0472">Membrane</keyword>
<dbReference type="RefSeq" id="WP_168570838.1">
    <property type="nucleotide sequence ID" value="NZ_CP051167.1"/>
</dbReference>
<dbReference type="Proteomes" id="UP000500857">
    <property type="component" value="Chromosome"/>
</dbReference>
<feature type="transmembrane region" description="Helical" evidence="1">
    <location>
        <begin position="64"/>
        <end position="87"/>
    </location>
</feature>
<proteinExistence type="predicted"/>
<keyword evidence="1" id="KW-0812">Transmembrane</keyword>
<gene>
    <name evidence="2" type="ORF">HCG48_20570</name>
</gene>
<keyword evidence="1" id="KW-1133">Transmembrane helix</keyword>
<dbReference type="EMBL" id="CP051167">
    <property type="protein sequence ID" value="QIZ72691.1"/>
    <property type="molecule type" value="Genomic_DNA"/>
</dbReference>
<feature type="transmembrane region" description="Helical" evidence="1">
    <location>
        <begin position="12"/>
        <end position="33"/>
    </location>
</feature>
<protein>
    <submittedName>
        <fullName evidence="2">PepSY domain-containing protein</fullName>
    </submittedName>
</protein>
<evidence type="ECO:0000313" key="3">
    <source>
        <dbReference type="Proteomes" id="UP000500857"/>
    </source>
</evidence>
<sequence length="190" mass="20894">MNKAAFRKLHRTIAPIIFVPLLLSALTGIGYRIGRSWLAIPRRAGHLLMAVHQGEYLGHALTPVYVLFVGLGLLGAIATGLTLTGWFRGNRSAKAANSLNFRQIHRRLAPLFFIPLALVAMTGIGYCLGESWLGLPEGITDRLMDIHQGSFLGNRLRPIYVLVVGMGLLSLLITGIEMTGMFRKKRQSSM</sequence>
<dbReference type="KEGG" id="oxy:HCG48_20570"/>
<reference evidence="2 3" key="1">
    <citation type="submission" date="2020-04" db="EMBL/GenBank/DDBJ databases">
        <authorList>
            <person name="Basu S."/>
            <person name="Maruthanayagam V."/>
            <person name="Chakraborty S."/>
            <person name="Pramanik A."/>
            <person name="Mukherjee J."/>
            <person name="Brink B."/>
        </authorList>
    </citation>
    <scope>NUCLEOTIDE SEQUENCE [LARGE SCALE GENOMIC DNA]</scope>
    <source>
        <strain evidence="2 3">AP17</strain>
    </source>
</reference>
<feature type="transmembrane region" description="Helical" evidence="1">
    <location>
        <begin position="108"/>
        <end position="126"/>
    </location>
</feature>
<accession>A0A6H1U1I9</accession>
<evidence type="ECO:0000256" key="1">
    <source>
        <dbReference type="SAM" id="Phobius"/>
    </source>
</evidence>
<organism evidence="2 3">
    <name type="scientific">Oxynema aestuarii AP17</name>
    <dbReference type="NCBI Taxonomy" id="2064643"/>
    <lineage>
        <taxon>Bacteria</taxon>
        <taxon>Bacillati</taxon>
        <taxon>Cyanobacteriota</taxon>
        <taxon>Cyanophyceae</taxon>
        <taxon>Oscillatoriophycideae</taxon>
        <taxon>Oscillatoriales</taxon>
        <taxon>Oscillatoriaceae</taxon>
        <taxon>Oxynema</taxon>
        <taxon>Oxynema aestuarii</taxon>
    </lineage>
</organism>
<dbReference type="AlphaFoldDB" id="A0A6H1U1I9"/>
<keyword evidence="3" id="KW-1185">Reference proteome</keyword>
<feature type="transmembrane region" description="Helical" evidence="1">
    <location>
        <begin position="159"/>
        <end position="182"/>
    </location>
</feature>
<name>A0A6H1U1I9_9CYAN</name>
<evidence type="ECO:0000313" key="2">
    <source>
        <dbReference type="EMBL" id="QIZ72691.1"/>
    </source>
</evidence>